<dbReference type="EMBL" id="CAXAMM010006693">
    <property type="protein sequence ID" value="CAK9012003.1"/>
    <property type="molecule type" value="Genomic_DNA"/>
</dbReference>
<keyword evidence="1" id="KW-0560">Oxidoreductase</keyword>
<dbReference type="Proteomes" id="UP001642464">
    <property type="component" value="Unassembled WGS sequence"/>
</dbReference>
<dbReference type="SUPFAM" id="SSF69118">
    <property type="entry name" value="AhpD-like"/>
    <property type="match status" value="1"/>
</dbReference>
<accession>A0ABP0JCR1</accession>
<reference evidence="1 2" key="1">
    <citation type="submission" date="2024-02" db="EMBL/GenBank/DDBJ databases">
        <authorList>
            <person name="Chen Y."/>
            <person name="Shah S."/>
            <person name="Dougan E. K."/>
            <person name="Thang M."/>
            <person name="Chan C."/>
        </authorList>
    </citation>
    <scope>NUCLEOTIDE SEQUENCE [LARGE SCALE GENOMIC DNA]</scope>
</reference>
<comment type="caution">
    <text evidence="1">The sequence shown here is derived from an EMBL/GenBank/DDBJ whole genome shotgun (WGS) entry which is preliminary data.</text>
</comment>
<organism evidence="1 2">
    <name type="scientific">Durusdinium trenchii</name>
    <dbReference type="NCBI Taxonomy" id="1381693"/>
    <lineage>
        <taxon>Eukaryota</taxon>
        <taxon>Sar</taxon>
        <taxon>Alveolata</taxon>
        <taxon>Dinophyceae</taxon>
        <taxon>Suessiales</taxon>
        <taxon>Symbiodiniaceae</taxon>
        <taxon>Durusdinium</taxon>
    </lineage>
</organism>
<dbReference type="PANTHER" id="PTHR35446">
    <property type="entry name" value="SI:CH211-175M2.5"/>
    <property type="match status" value="1"/>
</dbReference>
<protein>
    <submittedName>
        <fullName evidence="1">Peroxidase</fullName>
    </submittedName>
</protein>
<gene>
    <name evidence="1" type="ORF">SCF082_LOCUS11339</name>
</gene>
<dbReference type="Gene3D" id="1.20.1290.10">
    <property type="entry name" value="AhpD-like"/>
    <property type="match status" value="1"/>
</dbReference>
<keyword evidence="2" id="KW-1185">Reference proteome</keyword>
<proteinExistence type="predicted"/>
<evidence type="ECO:0000313" key="1">
    <source>
        <dbReference type="EMBL" id="CAK9012003.1"/>
    </source>
</evidence>
<sequence length="101" mass="10784">MVGLTAEQIREARTGRAADTKSDAILRLTTQVVEKRGFVSDADLTAARSAGVTDAEVTEIVANTALNLLTNYFNHVAETEIDFPLAEELQPEAACETGCSV</sequence>
<evidence type="ECO:0000313" key="2">
    <source>
        <dbReference type="Proteomes" id="UP001642464"/>
    </source>
</evidence>
<name>A0ABP0JCR1_9DINO</name>
<dbReference type="PANTHER" id="PTHR35446:SF3">
    <property type="entry name" value="CMD DOMAIN-CONTAINING PROTEIN"/>
    <property type="match status" value="1"/>
</dbReference>
<dbReference type="GO" id="GO:0004601">
    <property type="term" value="F:peroxidase activity"/>
    <property type="evidence" value="ECO:0007669"/>
    <property type="project" value="UniProtKB-KW"/>
</dbReference>
<keyword evidence="1" id="KW-0575">Peroxidase</keyword>
<dbReference type="InterPro" id="IPR029032">
    <property type="entry name" value="AhpD-like"/>
</dbReference>